<dbReference type="KEGG" id="gyu:FE374_01435"/>
<dbReference type="AlphaFoldDB" id="A0A5B8BYJ7"/>
<dbReference type="EMBL" id="CP040915">
    <property type="protein sequence ID" value="QDC23469.1"/>
    <property type="molecule type" value="Genomic_DNA"/>
</dbReference>
<reference evidence="1 2" key="1">
    <citation type="submission" date="2019-05" db="EMBL/GenBank/DDBJ databases">
        <title>Georgenia *** sp. nov., and Georgenia *** sp. nov., isolated from the intestinal contents of plateau pika (Ochotona curzoniae) in the Qinghai-Tibet plateau of China.</title>
        <authorList>
            <person name="Tian Z."/>
        </authorList>
    </citation>
    <scope>NUCLEOTIDE SEQUENCE [LARGE SCALE GENOMIC DNA]</scope>
    <source>
        <strain evidence="1 2">Z443</strain>
    </source>
</reference>
<sequence>MTIDASDLLAGPRGGRLCLELALAASLHRDRRAVRSSVSQRSIVVCAESANTAAVSTYLAAGLTAHEPIADLQRGT</sequence>
<evidence type="ECO:0000313" key="1">
    <source>
        <dbReference type="EMBL" id="QDC23469.1"/>
    </source>
</evidence>
<gene>
    <name evidence="1" type="ORF">FE374_01435</name>
</gene>
<protein>
    <submittedName>
        <fullName evidence="1">Uncharacterized protein</fullName>
    </submittedName>
</protein>
<accession>A0A5B8BYJ7</accession>
<dbReference type="OrthoDB" id="4700192at2"/>
<evidence type="ECO:0000313" key="2">
    <source>
        <dbReference type="Proteomes" id="UP000314616"/>
    </source>
</evidence>
<proteinExistence type="predicted"/>
<dbReference type="Proteomes" id="UP000314616">
    <property type="component" value="Chromosome"/>
</dbReference>
<dbReference type="RefSeq" id="WP_139926911.1">
    <property type="nucleotide sequence ID" value="NZ_CP040915.1"/>
</dbReference>
<organism evidence="1 2">
    <name type="scientific">Georgenia yuyongxinii</name>
    <dbReference type="NCBI Taxonomy" id="2589797"/>
    <lineage>
        <taxon>Bacteria</taxon>
        <taxon>Bacillati</taxon>
        <taxon>Actinomycetota</taxon>
        <taxon>Actinomycetes</taxon>
        <taxon>Micrococcales</taxon>
        <taxon>Bogoriellaceae</taxon>
        <taxon>Georgenia</taxon>
    </lineage>
</organism>
<name>A0A5B8BYJ7_9MICO</name>